<reference evidence="2 3" key="1">
    <citation type="submission" date="2020-11" db="EMBL/GenBank/DDBJ databases">
        <title>A novel isolate from a Black sea contaminated sediment with potential to produce alkanes: Plantactinospora alkalitolerans sp. nov.</title>
        <authorList>
            <person name="Carro L."/>
            <person name="Veyisoglu A."/>
            <person name="Guven K."/>
            <person name="Schumann P."/>
            <person name="Klenk H.-P."/>
            <person name="Sahin N."/>
        </authorList>
    </citation>
    <scope>NUCLEOTIDE SEQUENCE [LARGE SCALE GENOMIC DNA]</scope>
    <source>
        <strain evidence="2 3">S1510</strain>
    </source>
</reference>
<protein>
    <submittedName>
        <fullName evidence="2">CHAT domain-containing protein</fullName>
    </submittedName>
</protein>
<dbReference type="Proteomes" id="UP000638560">
    <property type="component" value="Unassembled WGS sequence"/>
</dbReference>
<gene>
    <name evidence="2" type="ORF">I0C86_14915</name>
</gene>
<dbReference type="Pfam" id="PF12770">
    <property type="entry name" value="CHAT"/>
    <property type="match status" value="1"/>
</dbReference>
<dbReference type="EMBL" id="JADPUN010000148">
    <property type="protein sequence ID" value="MBF9130236.1"/>
    <property type="molecule type" value="Genomic_DNA"/>
</dbReference>
<accession>A0ABS0GVK4</accession>
<evidence type="ECO:0000313" key="2">
    <source>
        <dbReference type="EMBL" id="MBF9130236.1"/>
    </source>
</evidence>
<dbReference type="InterPro" id="IPR024983">
    <property type="entry name" value="CHAT_dom"/>
</dbReference>
<name>A0ABS0GVK4_9ACTN</name>
<feature type="domain" description="CHAT" evidence="1">
    <location>
        <begin position="818"/>
        <end position="1090"/>
    </location>
</feature>
<dbReference type="RefSeq" id="WP_196201814.1">
    <property type="nucleotide sequence ID" value="NZ_JADPUN010000148.1"/>
</dbReference>
<sequence>MGSTPEAVARINAEVADLERNVSFQLGKPAYEIPPALLDASIEALASVADARRGLLYPDVAIRVWSTLAGALKSRFIQQLEHGTARVEDIDQAIILYRAALELLPEGADLFALLGHLAQAHFARCIELPNDARAVHDAVVVSAQALDVLPADHPHLLYALQSAAALLRLEMPPLGGDLGLQVLAESFRRALGRAPAGGEVERESARAHAETLRLIRERGDSVSLSEEVTAWRQVLVTAQVADGHARNVLYHIGDQVLQRHLASGSASDLDMAIDALSAAAEAAEAEPTPQPAFFAMLGHALGLRAEAGGPSTADDLDAAVWAMRTALRASSTGEEQDAASTRLCSLLLQRFEASRQWGDLDEVIDRGQGVYDRQPDVSAALASPVASTLARALTLRGELTASSVDSAVAHFLRYQLSIRRDTGQDSRLIGISKAVLQRPYSVLAAKRRTDGQPDLALVQEMDETITRLRQAINGPTSDTARMELREGLVDALMGRHMAVPEPVLLDELIAELPMIIAEIPEHQRGHRVAHRLCLGLALQDRFRLAGRPADLDAAVDQCRRIVDDEAAATQFRIRAACLIGRTADFGHWQTAHEAFGRAISLLPRLVGRSLAPDDHLRETAIWSELASDAAAVAVRAGAPHEALELLERGRGLLLGRALDSRGDLDQILAADPEQAPQLIADLRRIGDELAVSEGSPDPNTPHARQSDVDRRRALVRAWDQTVVRIRRLPGCANFLAPVTIDQLMPAAAAGPVVTVNVSRYGSHALVLTRDGVDAVPLPQVTVEALQEQAAAFLNALPFAELQAENEHATHDAQQPLRDVLSWLWSTVAGPVLAHLGRDGSPPSRIWWIPTGSLAALPLHAAGTSPGQSVLDLAVSSYAPTVTSLLRAANRYGAAEPASPAVQLIGIRAAPGRPSLSGVTAEVKRILRRVPHAQQLLDGEATCARVRSRLRAGGWLHVACHASSYPNAPADSALHLYDGPLSIRQLLAERATHGELVYLSACATVLSSPAVPAEVIHLGTAFHITGFQHVVGTLWQVTDGTATETARLFYEGIGRIPDAGRSAQALHDAVRQLRHRYPGIPTRWAAYVHIGP</sequence>
<evidence type="ECO:0000259" key="1">
    <source>
        <dbReference type="Pfam" id="PF12770"/>
    </source>
</evidence>
<keyword evidence="3" id="KW-1185">Reference proteome</keyword>
<comment type="caution">
    <text evidence="2">The sequence shown here is derived from an EMBL/GenBank/DDBJ whole genome shotgun (WGS) entry which is preliminary data.</text>
</comment>
<evidence type="ECO:0000313" key="3">
    <source>
        <dbReference type="Proteomes" id="UP000638560"/>
    </source>
</evidence>
<proteinExistence type="predicted"/>
<organism evidence="2 3">
    <name type="scientific">Plantactinospora alkalitolerans</name>
    <dbReference type="NCBI Taxonomy" id="2789879"/>
    <lineage>
        <taxon>Bacteria</taxon>
        <taxon>Bacillati</taxon>
        <taxon>Actinomycetota</taxon>
        <taxon>Actinomycetes</taxon>
        <taxon>Micromonosporales</taxon>
        <taxon>Micromonosporaceae</taxon>
        <taxon>Plantactinospora</taxon>
    </lineage>
</organism>